<sequence>MKDICVTRNWVNGNKTCNEFACYHDSGKHAYKFMIFYGDQQNRCIEFFENDANLTVCQCYGNDCNKPKVEEVYCRISSNSSLGSLEKCPDFTTHCRTIRDSNTNKITGRECAPVGDVSVKCEKVNGDIQACDCLGNDCNNQTSKYCFVGYGGDCNADFLKANNEPQLEECKTNEDENCYSASFNLMSRPCYIYSCDLFENNQGITPTEWYPQNGTLGCAKKNGVIHCRHKISSERIRCYDTKASSHLKETLCLPYVEQCRTIFDENDRIIARGCGELNDDPRDHTGEEIVECSGNLCNGAITCYSSKLKSMTLCDFGTLNCYAQIGKLHSMAFSELLPNPQNFQITASSLELKEDVEHKPKD</sequence>
<proteinExistence type="predicted"/>
<reference evidence="2" key="1">
    <citation type="submission" date="2022-11" db="UniProtKB">
        <authorList>
            <consortium name="WormBaseParasite"/>
        </authorList>
    </citation>
    <scope>IDENTIFICATION</scope>
</reference>
<organism evidence="1 2">
    <name type="scientific">Panagrolaimus sp. JU765</name>
    <dbReference type="NCBI Taxonomy" id="591449"/>
    <lineage>
        <taxon>Eukaryota</taxon>
        <taxon>Metazoa</taxon>
        <taxon>Ecdysozoa</taxon>
        <taxon>Nematoda</taxon>
        <taxon>Chromadorea</taxon>
        <taxon>Rhabditida</taxon>
        <taxon>Tylenchina</taxon>
        <taxon>Panagrolaimomorpha</taxon>
        <taxon>Panagrolaimoidea</taxon>
        <taxon>Panagrolaimidae</taxon>
        <taxon>Panagrolaimus</taxon>
    </lineage>
</organism>
<accession>A0AC34RSH2</accession>
<evidence type="ECO:0000313" key="2">
    <source>
        <dbReference type="WBParaSite" id="JU765_v2.g9518.t1"/>
    </source>
</evidence>
<dbReference type="WBParaSite" id="JU765_v2.g9518.t1">
    <property type="protein sequence ID" value="JU765_v2.g9518.t1"/>
    <property type="gene ID" value="JU765_v2.g9518"/>
</dbReference>
<protein>
    <submittedName>
        <fullName evidence="2">Uncharacterized protein</fullName>
    </submittedName>
</protein>
<name>A0AC34RSH2_9BILA</name>
<evidence type="ECO:0000313" key="1">
    <source>
        <dbReference type="Proteomes" id="UP000887576"/>
    </source>
</evidence>
<dbReference type="Proteomes" id="UP000887576">
    <property type="component" value="Unplaced"/>
</dbReference>